<protein>
    <submittedName>
        <fullName evidence="3">Microtubule-associated protein RP/EB family member 1</fullName>
    </submittedName>
</protein>
<evidence type="ECO:0000313" key="2">
    <source>
        <dbReference type="Proteomes" id="UP000085678"/>
    </source>
</evidence>
<proteinExistence type="predicted"/>
<feature type="compositionally biased region" description="Polar residues" evidence="1">
    <location>
        <begin position="141"/>
        <end position="153"/>
    </location>
</feature>
<feature type="compositionally biased region" description="Low complexity" evidence="1">
    <location>
        <begin position="43"/>
        <end position="54"/>
    </location>
</feature>
<dbReference type="Proteomes" id="UP000085678">
    <property type="component" value="Unplaced"/>
</dbReference>
<sequence>MAAADTEGPANIKSLLAKFEAAKQENANQATKPKPAAKPRLTPKPYGAAAPGPKQSVTEETSKPKPKPPTPVRTTPHQDYSSKNSPSARSPPASLAFAAPNKTTQNGDDTSLTSPKRFIKSPTSTNGFIPPKFNPLEIKGRQQSLKHVQNKRNSAARYDAENTHSEVKVVPEKIDTSNGSKNENNASDDRTEKFVELKIPPLEDDDPPNRPPLPKAYKLPKYDELALQLLEHPLFSTFGVQTRAATTTAGNGNTRPISEDDYDDLEGALAAVRNLPSRPRASIPGRRSEITSLIPEFTEEEELEQDDDEEEDFYQPIGAPLGEDPDDPNPDYDDINDLRRSELLRNSQLENGADRDLEPEDTYESI</sequence>
<dbReference type="InParanoid" id="A0A1S3K266"/>
<accession>A0A1S3K266</accession>
<evidence type="ECO:0000256" key="1">
    <source>
        <dbReference type="SAM" id="MobiDB-lite"/>
    </source>
</evidence>
<dbReference type="KEGG" id="lak:106177953"/>
<feature type="compositionally biased region" description="Basic and acidic residues" evidence="1">
    <location>
        <begin position="158"/>
        <end position="175"/>
    </location>
</feature>
<dbReference type="GeneID" id="106177953"/>
<organism evidence="2 3">
    <name type="scientific">Lingula anatina</name>
    <name type="common">Brachiopod</name>
    <name type="synonym">Lingula unguis</name>
    <dbReference type="NCBI Taxonomy" id="7574"/>
    <lineage>
        <taxon>Eukaryota</taxon>
        <taxon>Metazoa</taxon>
        <taxon>Spiralia</taxon>
        <taxon>Lophotrochozoa</taxon>
        <taxon>Brachiopoda</taxon>
        <taxon>Linguliformea</taxon>
        <taxon>Lingulata</taxon>
        <taxon>Lingulida</taxon>
        <taxon>Linguloidea</taxon>
        <taxon>Lingulidae</taxon>
        <taxon>Lingula</taxon>
    </lineage>
</organism>
<feature type="region of interest" description="Disordered" evidence="1">
    <location>
        <begin position="273"/>
        <end position="366"/>
    </location>
</feature>
<reference evidence="3" key="1">
    <citation type="submission" date="2025-08" db="UniProtKB">
        <authorList>
            <consortium name="RefSeq"/>
        </authorList>
    </citation>
    <scope>IDENTIFICATION</scope>
    <source>
        <tissue evidence="3">Gonads</tissue>
    </source>
</reference>
<evidence type="ECO:0000313" key="3">
    <source>
        <dbReference type="RefSeq" id="XP_013416366.1"/>
    </source>
</evidence>
<keyword evidence="2" id="KW-1185">Reference proteome</keyword>
<feature type="compositionally biased region" description="Acidic residues" evidence="1">
    <location>
        <begin position="323"/>
        <end position="335"/>
    </location>
</feature>
<dbReference type="AlphaFoldDB" id="A0A1S3K266"/>
<feature type="compositionally biased region" description="Basic and acidic residues" evidence="1">
    <location>
        <begin position="187"/>
        <end position="196"/>
    </location>
</feature>
<feature type="compositionally biased region" description="Polar residues" evidence="1">
    <location>
        <begin position="101"/>
        <end position="114"/>
    </location>
</feature>
<gene>
    <name evidence="3" type="primary">LOC106177953</name>
</gene>
<name>A0A1S3K266_LINAN</name>
<feature type="compositionally biased region" description="Acidic residues" evidence="1">
    <location>
        <begin position="297"/>
        <end position="313"/>
    </location>
</feature>
<feature type="compositionally biased region" description="Polar residues" evidence="1">
    <location>
        <begin position="176"/>
        <end position="185"/>
    </location>
</feature>
<dbReference type="RefSeq" id="XP_013416366.1">
    <property type="nucleotide sequence ID" value="XM_013560912.2"/>
</dbReference>
<feature type="region of interest" description="Disordered" evidence="1">
    <location>
        <begin position="23"/>
        <end position="217"/>
    </location>
</feature>
<feature type="compositionally biased region" description="Low complexity" evidence="1">
    <location>
        <begin position="81"/>
        <end position="100"/>
    </location>
</feature>
<feature type="compositionally biased region" description="Acidic residues" evidence="1">
    <location>
        <begin position="357"/>
        <end position="366"/>
    </location>
</feature>